<protein>
    <submittedName>
        <fullName evidence="1">Uncharacterized protein</fullName>
    </submittedName>
</protein>
<name>A0A0D2PZJ6_HYPSF</name>
<evidence type="ECO:0000313" key="1">
    <source>
        <dbReference type="EMBL" id="KJA24760.1"/>
    </source>
</evidence>
<dbReference type="EMBL" id="KN817535">
    <property type="protein sequence ID" value="KJA24760.1"/>
    <property type="molecule type" value="Genomic_DNA"/>
</dbReference>
<dbReference type="AlphaFoldDB" id="A0A0D2PZJ6"/>
<gene>
    <name evidence="1" type="ORF">HYPSUDRAFT_38419</name>
</gene>
<organism evidence="1 2">
    <name type="scientific">Hypholoma sublateritium (strain FD-334 SS-4)</name>
    <dbReference type="NCBI Taxonomy" id="945553"/>
    <lineage>
        <taxon>Eukaryota</taxon>
        <taxon>Fungi</taxon>
        <taxon>Dikarya</taxon>
        <taxon>Basidiomycota</taxon>
        <taxon>Agaricomycotina</taxon>
        <taxon>Agaricomycetes</taxon>
        <taxon>Agaricomycetidae</taxon>
        <taxon>Agaricales</taxon>
        <taxon>Agaricineae</taxon>
        <taxon>Strophariaceae</taxon>
        <taxon>Hypholoma</taxon>
    </lineage>
</organism>
<keyword evidence="2" id="KW-1185">Reference proteome</keyword>
<proteinExistence type="predicted"/>
<sequence length="81" mass="9104">MFPSLKTVILYPPSYHSRNISCSVFKDAEEFILLRLRIGHPITTLDVSNCSPFDDPPNLGALAYVKGLKVLYKRSSMIGIF</sequence>
<dbReference type="Proteomes" id="UP000054270">
    <property type="component" value="Unassembled WGS sequence"/>
</dbReference>
<accession>A0A0D2PZJ6</accession>
<evidence type="ECO:0000313" key="2">
    <source>
        <dbReference type="Proteomes" id="UP000054270"/>
    </source>
</evidence>
<reference evidence="2" key="1">
    <citation type="submission" date="2014-04" db="EMBL/GenBank/DDBJ databases">
        <title>Evolutionary Origins and Diversification of the Mycorrhizal Mutualists.</title>
        <authorList>
            <consortium name="DOE Joint Genome Institute"/>
            <consortium name="Mycorrhizal Genomics Consortium"/>
            <person name="Kohler A."/>
            <person name="Kuo A."/>
            <person name="Nagy L.G."/>
            <person name="Floudas D."/>
            <person name="Copeland A."/>
            <person name="Barry K.W."/>
            <person name="Cichocki N."/>
            <person name="Veneault-Fourrey C."/>
            <person name="LaButti K."/>
            <person name="Lindquist E.A."/>
            <person name="Lipzen A."/>
            <person name="Lundell T."/>
            <person name="Morin E."/>
            <person name="Murat C."/>
            <person name="Riley R."/>
            <person name="Ohm R."/>
            <person name="Sun H."/>
            <person name="Tunlid A."/>
            <person name="Henrissat B."/>
            <person name="Grigoriev I.V."/>
            <person name="Hibbett D.S."/>
            <person name="Martin F."/>
        </authorList>
    </citation>
    <scope>NUCLEOTIDE SEQUENCE [LARGE SCALE GENOMIC DNA]</scope>
    <source>
        <strain evidence="2">FD-334 SS-4</strain>
    </source>
</reference>